<gene>
    <name evidence="1" type="ORF">LuPra_03947</name>
</gene>
<accession>A0A143PRG2</accession>
<dbReference type="RefSeq" id="WP_110172318.1">
    <property type="nucleotide sequence ID" value="NZ_CP015136.1"/>
</dbReference>
<reference evidence="2" key="2">
    <citation type="submission" date="2016-04" db="EMBL/GenBank/DDBJ databases">
        <title>First Complete Genome Sequence of a Subdivision 6 Acidobacterium.</title>
        <authorList>
            <person name="Huang S."/>
            <person name="Vieira S."/>
            <person name="Bunk B."/>
            <person name="Riedel T."/>
            <person name="Sproeer C."/>
            <person name="Overmann J."/>
        </authorList>
    </citation>
    <scope>NUCLEOTIDE SEQUENCE [LARGE SCALE GENOMIC DNA]</scope>
    <source>
        <strain evidence="2">DSM 100886 HEG_-6_39</strain>
    </source>
</reference>
<organism evidence="1 2">
    <name type="scientific">Luteitalea pratensis</name>
    <dbReference type="NCBI Taxonomy" id="1855912"/>
    <lineage>
        <taxon>Bacteria</taxon>
        <taxon>Pseudomonadati</taxon>
        <taxon>Acidobacteriota</taxon>
        <taxon>Vicinamibacteria</taxon>
        <taxon>Vicinamibacterales</taxon>
        <taxon>Vicinamibacteraceae</taxon>
        <taxon>Luteitalea</taxon>
    </lineage>
</organism>
<evidence type="ECO:0000313" key="1">
    <source>
        <dbReference type="EMBL" id="AMY10708.1"/>
    </source>
</evidence>
<name>A0A143PRG2_LUTPR</name>
<dbReference type="AlphaFoldDB" id="A0A143PRG2"/>
<proteinExistence type="predicted"/>
<protein>
    <submittedName>
        <fullName evidence="1">Uncharacterized protein</fullName>
    </submittedName>
</protein>
<dbReference type="STRING" id="1855912.LuPra_03947"/>
<keyword evidence="2" id="KW-1185">Reference proteome</keyword>
<dbReference type="KEGG" id="abac:LuPra_03947"/>
<dbReference type="Gene3D" id="1.10.10.60">
    <property type="entry name" value="Homeodomain-like"/>
    <property type="match status" value="1"/>
</dbReference>
<reference evidence="1 2" key="1">
    <citation type="journal article" date="2016" name="Genome Announc.">
        <title>First Complete Genome Sequence of a Subdivision 6 Acidobacterium Strain.</title>
        <authorList>
            <person name="Huang S."/>
            <person name="Vieira S."/>
            <person name="Bunk B."/>
            <person name="Riedel T."/>
            <person name="Sproer C."/>
            <person name="Overmann J."/>
        </authorList>
    </citation>
    <scope>NUCLEOTIDE SEQUENCE [LARGE SCALE GENOMIC DNA]</scope>
    <source>
        <strain evidence="2">DSM 100886 HEG_-6_39</strain>
    </source>
</reference>
<sequence length="110" mass="11850">MAVTQARVFMANQRAEACARLRSLGLDQRAIAKQLKISQATVCRVLARETARLQANTQASESHRAWQVARNDAVAVMAATEFSAMPSGSRNARLLSVMLDAHEVRAAGAA</sequence>
<dbReference type="EMBL" id="CP015136">
    <property type="protein sequence ID" value="AMY10708.1"/>
    <property type="molecule type" value="Genomic_DNA"/>
</dbReference>
<dbReference type="Proteomes" id="UP000076079">
    <property type="component" value="Chromosome"/>
</dbReference>
<evidence type="ECO:0000313" key="2">
    <source>
        <dbReference type="Proteomes" id="UP000076079"/>
    </source>
</evidence>